<dbReference type="OMA" id="SADHELW"/>
<feature type="domain" description="Aminoacyl-transfer RNA synthetases class-II family profile" evidence="11">
    <location>
        <begin position="805"/>
        <end position="1060"/>
    </location>
</feature>
<accession>A0A084QB77</accession>
<keyword evidence="3" id="KW-0547">Nucleotide-binding</keyword>
<evidence type="ECO:0000256" key="4">
    <source>
        <dbReference type="ARBA" id="ARBA00022840"/>
    </source>
</evidence>
<protein>
    <recommendedName>
        <fullName evidence="1">serine--tRNA ligase</fullName>
        <ecNumber evidence="1">6.1.1.11</ecNumber>
    </recommendedName>
    <alternativeName>
        <fullName evidence="6">Seryl-tRNA synthetase</fullName>
    </alternativeName>
    <alternativeName>
        <fullName evidence="7">Seryl-tRNA(Ser) synthetase</fullName>
    </alternativeName>
</protein>
<dbReference type="NCBIfam" id="TIGR00414">
    <property type="entry name" value="serS"/>
    <property type="match status" value="1"/>
</dbReference>
<keyword evidence="9" id="KW-0175">Coiled coil</keyword>
<feature type="region of interest" description="Disordered" evidence="10">
    <location>
        <begin position="275"/>
        <end position="309"/>
    </location>
</feature>
<dbReference type="InParanoid" id="A0A084QB77"/>
<dbReference type="InterPro" id="IPR042103">
    <property type="entry name" value="SerRS_1_N_sf"/>
</dbReference>
<dbReference type="InterPro" id="IPR006195">
    <property type="entry name" value="aa-tRNA-synth_II"/>
</dbReference>
<dbReference type="SMART" id="SM00268">
    <property type="entry name" value="ACTIN"/>
    <property type="match status" value="1"/>
</dbReference>
<gene>
    <name evidence="12" type="ORF">S40285_06464</name>
</gene>
<sequence>MSSEAGPTLAHRSVTNIRATPGPSQSTPHTPPRNAPSAFGSPSAVRAEDDVVIIELGSRYVRVGFAGDSSPKARLSCGPEEQRRAGDFRSWQNQGQRDTSAWSADHELWRHDLRDLDLGLVEDKIDRLLRDAFTRYLLIDSRPRRAGLVLDSGVPIPLLSVVLNILFNRYQTPTISLMSSSVVTGVAAGVRSALVVDMGWAETVITSTYEYREVKSTRTVRGGRFLLDELYQALQKLLQPDADGNNRVISFAECEDIMCRLIWCRPSAAKASQRQSAQLETVEEQDESETEAHHPAQPRGSAKIPLRSTAKPSTIEVPFDKLADICDASFFPPADSAATFDDNELPVHLLLYQHLLQLPVDVRAVCMSRIIFTGGCSNILGVKERIIDEVASLVDRGGWEPVTGKALDQLRSNTKIQWQGRRPRSAGLQTMPSEAEDDGAVKEGAAYAVPEKDPVGVKVARRRNDTKPPIQGKLRAIHSLGPWAGGSLLCQLKVPALATIDRELWLQHGVGGASRPSEVDIKAQQRQSMGTSGLPPHPNFIQASSCLQAPPSFPTVESSKHPGHEPPNLAAPPTMNRTISTCTRCRAKAPRPSPPLRRGYADAKRPVFAARPIVDIKHIRQNPELYEQTCLERNYGAQAGHPRRILELHAERQQLQRDGRSLREKANLLRRQLANPATSSDDQDLRDVRLMSRDSIQEEARELKAQLSGIERRDSAAVAQIEALALELPNLTSDDTPRGSEPKLLSYINDRPGLAAAAAAEDKDNDLLWRSHVHIGSELGILDFAGAATAAGWGWYYLVGEAAQLEQALVQYALAVATRHGWTQVSPPSMVYSHIGAACGFQPRDQHGEQQVYTIAQHPDDVARGVPEMCLAGTSEIALAGMKANTTIDAADLPLKRVAVSRCYRAEAGARGADTKGLYRVHEFTKVELFAWTDPAPDAADDVFDEILDMQTEILSSLGLYCRVLAMPSTDLGASAVRKVDMEAWFPSRRHKGDGWGEVSSASLCTDYQSRRLVTRLRGGPSGQITFPWTANGTALAVPRVLAALLENGWDEESMTVTIPECLRPWMDGKDKIGLRNGRSNREGV</sequence>
<evidence type="ECO:0000256" key="3">
    <source>
        <dbReference type="ARBA" id="ARBA00022741"/>
    </source>
</evidence>
<feature type="region of interest" description="Disordered" evidence="10">
    <location>
        <begin position="511"/>
        <end position="539"/>
    </location>
</feature>
<feature type="coiled-coil region" evidence="9">
    <location>
        <begin position="645"/>
        <end position="713"/>
    </location>
</feature>
<evidence type="ECO:0000256" key="5">
    <source>
        <dbReference type="ARBA" id="ARBA00023146"/>
    </source>
</evidence>
<evidence type="ECO:0000256" key="10">
    <source>
        <dbReference type="SAM" id="MobiDB-lite"/>
    </source>
</evidence>
<keyword evidence="13" id="KW-1185">Reference proteome</keyword>
<dbReference type="GO" id="GO:0004828">
    <property type="term" value="F:serine-tRNA ligase activity"/>
    <property type="evidence" value="ECO:0007669"/>
    <property type="project" value="UniProtKB-EC"/>
</dbReference>
<dbReference type="STRING" id="1283841.A0A084QB77"/>
<dbReference type="InterPro" id="IPR015866">
    <property type="entry name" value="Ser-tRNA-synth_1_N"/>
</dbReference>
<evidence type="ECO:0000256" key="9">
    <source>
        <dbReference type="SAM" id="Coils"/>
    </source>
</evidence>
<evidence type="ECO:0000313" key="12">
    <source>
        <dbReference type="EMBL" id="KFA61212.1"/>
    </source>
</evidence>
<dbReference type="InterPro" id="IPR002314">
    <property type="entry name" value="aa-tRNA-synt_IIb"/>
</dbReference>
<dbReference type="InterPro" id="IPR043129">
    <property type="entry name" value="ATPase_NBD"/>
</dbReference>
<dbReference type="GO" id="GO:0005524">
    <property type="term" value="F:ATP binding"/>
    <property type="evidence" value="ECO:0007669"/>
    <property type="project" value="UniProtKB-KW"/>
</dbReference>
<dbReference type="Pfam" id="PF00587">
    <property type="entry name" value="tRNA-synt_2b"/>
    <property type="match status" value="1"/>
</dbReference>
<evidence type="ECO:0000256" key="8">
    <source>
        <dbReference type="RuleBase" id="RU000487"/>
    </source>
</evidence>
<dbReference type="SUPFAM" id="SSF55681">
    <property type="entry name" value="Class II aaRS and biotin synthetases"/>
    <property type="match status" value="1"/>
</dbReference>
<dbReference type="Gene3D" id="1.10.287.40">
    <property type="entry name" value="Serine-tRNA synthetase, tRNA binding domain"/>
    <property type="match status" value="1"/>
</dbReference>
<dbReference type="InterPro" id="IPR045864">
    <property type="entry name" value="aa-tRNA-synth_II/BPL/LPL"/>
</dbReference>
<dbReference type="UniPathway" id="UPA00906">
    <property type="reaction ID" value="UER00895"/>
</dbReference>
<dbReference type="PROSITE" id="PS50862">
    <property type="entry name" value="AA_TRNA_LIGASE_II"/>
    <property type="match status" value="1"/>
</dbReference>
<organism evidence="12 13">
    <name type="scientific">Stachybotrys chlorohalonatus (strain IBT 40285)</name>
    <dbReference type="NCBI Taxonomy" id="1283841"/>
    <lineage>
        <taxon>Eukaryota</taxon>
        <taxon>Fungi</taxon>
        <taxon>Dikarya</taxon>
        <taxon>Ascomycota</taxon>
        <taxon>Pezizomycotina</taxon>
        <taxon>Sordariomycetes</taxon>
        <taxon>Hypocreomycetidae</taxon>
        <taxon>Hypocreales</taxon>
        <taxon>Stachybotryaceae</taxon>
        <taxon>Stachybotrys</taxon>
    </lineage>
</organism>
<feature type="region of interest" description="Disordered" evidence="10">
    <location>
        <begin position="1"/>
        <end position="43"/>
    </location>
</feature>
<reference evidence="12 13" key="1">
    <citation type="journal article" date="2014" name="BMC Genomics">
        <title>Comparative genome sequencing reveals chemotype-specific gene clusters in the toxigenic black mold Stachybotrys.</title>
        <authorList>
            <person name="Semeiks J."/>
            <person name="Borek D."/>
            <person name="Otwinowski Z."/>
            <person name="Grishin N.V."/>
        </authorList>
    </citation>
    <scope>NUCLEOTIDE SEQUENCE [LARGE SCALE GENOMIC DNA]</scope>
    <source>
        <strain evidence="12 13">IBT 40285</strain>
    </source>
</reference>
<proteinExistence type="inferred from homology"/>
<dbReference type="Gene3D" id="3.90.640.10">
    <property type="entry name" value="Actin, Chain A, domain 4"/>
    <property type="match status" value="1"/>
</dbReference>
<dbReference type="PRINTS" id="PR00981">
    <property type="entry name" value="TRNASYNTHSER"/>
</dbReference>
<feature type="region of interest" description="Disordered" evidence="10">
    <location>
        <begin position="70"/>
        <end position="96"/>
    </location>
</feature>
<evidence type="ECO:0000256" key="2">
    <source>
        <dbReference type="ARBA" id="ARBA00022598"/>
    </source>
</evidence>
<dbReference type="Pfam" id="PF00022">
    <property type="entry name" value="Actin"/>
    <property type="match status" value="1"/>
</dbReference>
<dbReference type="Gene3D" id="3.30.420.40">
    <property type="match status" value="2"/>
</dbReference>
<feature type="compositionally biased region" description="Polar residues" evidence="10">
    <location>
        <begin position="13"/>
        <end position="28"/>
    </location>
</feature>
<evidence type="ECO:0000259" key="11">
    <source>
        <dbReference type="PROSITE" id="PS50862"/>
    </source>
</evidence>
<evidence type="ECO:0000256" key="1">
    <source>
        <dbReference type="ARBA" id="ARBA00012840"/>
    </source>
</evidence>
<keyword evidence="2" id="KW-0436">Ligase</keyword>
<comment type="similarity">
    <text evidence="8">Belongs to the actin family.</text>
</comment>
<dbReference type="SUPFAM" id="SSF46589">
    <property type="entry name" value="tRNA-binding arm"/>
    <property type="match status" value="1"/>
</dbReference>
<dbReference type="PANTHER" id="PTHR11778">
    <property type="entry name" value="SERYL-TRNA SYNTHETASE"/>
    <property type="match status" value="1"/>
</dbReference>
<dbReference type="InterPro" id="IPR004000">
    <property type="entry name" value="Actin"/>
</dbReference>
<dbReference type="Gene3D" id="3.30.930.10">
    <property type="entry name" value="Bira Bifunctional Protein, Domain 2"/>
    <property type="match status" value="1"/>
</dbReference>
<evidence type="ECO:0000313" key="13">
    <source>
        <dbReference type="Proteomes" id="UP000028524"/>
    </source>
</evidence>
<keyword evidence="4" id="KW-0067">ATP-binding</keyword>
<dbReference type="EMBL" id="KL660865">
    <property type="protein sequence ID" value="KFA61212.1"/>
    <property type="molecule type" value="Genomic_DNA"/>
</dbReference>
<dbReference type="OrthoDB" id="10264585at2759"/>
<dbReference type="InterPro" id="IPR002317">
    <property type="entry name" value="Ser-tRNA-ligase_type_1"/>
</dbReference>
<dbReference type="AlphaFoldDB" id="A0A084QB77"/>
<feature type="region of interest" description="Disordered" evidence="10">
    <location>
        <begin position="551"/>
        <end position="576"/>
    </location>
</feature>
<dbReference type="Pfam" id="PF02403">
    <property type="entry name" value="Seryl_tRNA_N"/>
    <property type="match status" value="1"/>
</dbReference>
<dbReference type="SUPFAM" id="SSF53067">
    <property type="entry name" value="Actin-like ATPase domain"/>
    <property type="match status" value="2"/>
</dbReference>
<dbReference type="FunFam" id="3.30.930.10:FF:000069">
    <property type="entry name" value="Seryl-tRNA synthetase"/>
    <property type="match status" value="1"/>
</dbReference>
<keyword evidence="5" id="KW-0030">Aminoacyl-tRNA synthetase</keyword>
<evidence type="ECO:0000256" key="7">
    <source>
        <dbReference type="ARBA" id="ARBA00034892"/>
    </source>
</evidence>
<dbReference type="HOGENOM" id="CLU_009989_0_0_1"/>
<dbReference type="GO" id="GO:0006434">
    <property type="term" value="P:seryl-tRNA aminoacylation"/>
    <property type="evidence" value="ECO:0007669"/>
    <property type="project" value="InterPro"/>
</dbReference>
<dbReference type="EC" id="6.1.1.11" evidence="1"/>
<name>A0A084QB77_STAC4</name>
<dbReference type="InterPro" id="IPR010978">
    <property type="entry name" value="tRNA-bd_arm"/>
</dbReference>
<dbReference type="Proteomes" id="UP000028524">
    <property type="component" value="Unassembled WGS sequence"/>
</dbReference>
<evidence type="ECO:0000256" key="6">
    <source>
        <dbReference type="ARBA" id="ARBA00031113"/>
    </source>
</evidence>